<dbReference type="KEGG" id="est:DN752_17895"/>
<dbReference type="EMBL" id="CP030041">
    <property type="protein sequence ID" value="AWW31853.1"/>
    <property type="molecule type" value="Genomic_DNA"/>
</dbReference>
<keyword evidence="2" id="KW-1185">Reference proteome</keyword>
<sequence length="141" mass="16914">MKAYDIPVSRSVLKMLRKDYGYRHHMRIDQLLLGRKLGNVRDWDRHLKKKEATHVTITVVCRYAGPRKLYAVSKLLENHFNLKMMLYVEAAVEFGSDAAEAIRSFMEKYDLSEEDLKMETAYKRWQRHQKREIEKELIPLW</sequence>
<dbReference type="OrthoDB" id="839598at2"/>
<reference evidence="1 2" key="1">
    <citation type="submission" date="2018-06" db="EMBL/GenBank/DDBJ databases">
        <title>Echinicola strongylocentroti sp. nov., isolated from a sea urchin Strongylocentrotus intermedius.</title>
        <authorList>
            <person name="Bae S.S."/>
        </authorList>
    </citation>
    <scope>NUCLEOTIDE SEQUENCE [LARGE SCALE GENOMIC DNA]</scope>
    <source>
        <strain evidence="1 2">MEBiC08714</strain>
    </source>
</reference>
<organism evidence="1 2">
    <name type="scientific">Echinicola strongylocentroti</name>
    <dbReference type="NCBI Taxonomy" id="1795355"/>
    <lineage>
        <taxon>Bacteria</taxon>
        <taxon>Pseudomonadati</taxon>
        <taxon>Bacteroidota</taxon>
        <taxon>Cytophagia</taxon>
        <taxon>Cytophagales</taxon>
        <taxon>Cyclobacteriaceae</taxon>
        <taxon>Echinicola</taxon>
    </lineage>
</organism>
<dbReference type="AlphaFoldDB" id="A0A2Z4IN96"/>
<proteinExistence type="predicted"/>
<dbReference type="RefSeq" id="WP_112785226.1">
    <property type="nucleotide sequence ID" value="NZ_CP030041.1"/>
</dbReference>
<evidence type="ECO:0000313" key="2">
    <source>
        <dbReference type="Proteomes" id="UP000248688"/>
    </source>
</evidence>
<protein>
    <submittedName>
        <fullName evidence="1">Uncharacterized protein</fullName>
    </submittedName>
</protein>
<evidence type="ECO:0000313" key="1">
    <source>
        <dbReference type="EMBL" id="AWW31853.1"/>
    </source>
</evidence>
<accession>A0A2Z4IN96</accession>
<name>A0A2Z4IN96_9BACT</name>
<gene>
    <name evidence="1" type="ORF">DN752_17895</name>
</gene>
<dbReference type="Proteomes" id="UP000248688">
    <property type="component" value="Chromosome"/>
</dbReference>